<dbReference type="EMBL" id="CP036318">
    <property type="protein sequence ID" value="QDV56564.1"/>
    <property type="molecule type" value="Genomic_DNA"/>
</dbReference>
<name>A0A518ITZ8_9BACT</name>
<dbReference type="RefSeq" id="WP_145285162.1">
    <property type="nucleotide sequence ID" value="NZ_CP036318.1"/>
</dbReference>
<evidence type="ECO:0000313" key="2">
    <source>
        <dbReference type="Proteomes" id="UP000316770"/>
    </source>
</evidence>
<accession>A0A518ITZ8</accession>
<protein>
    <submittedName>
        <fullName evidence="1">Uncharacterized protein</fullName>
    </submittedName>
</protein>
<gene>
    <name evidence="1" type="ORF">Mal33_25560</name>
</gene>
<dbReference type="AlphaFoldDB" id="A0A518ITZ8"/>
<dbReference type="Proteomes" id="UP000316770">
    <property type="component" value="Chromosome"/>
</dbReference>
<keyword evidence="2" id="KW-1185">Reference proteome</keyword>
<sequence>MMDCAAAIPRYVLRKGLHPLGPSVKQIPGQPAVSAIFAFSSKPQYDAFLRADTSSLTPYPLVKGFLQNQNDLEELHLVVIDANSPNQSVIYAATVQAVLESLEQARASILPTHHLIRDEKSDAYRVQTPEMVCSHSVP</sequence>
<proteinExistence type="predicted"/>
<evidence type="ECO:0000313" key="1">
    <source>
        <dbReference type="EMBL" id="QDV56564.1"/>
    </source>
</evidence>
<reference evidence="1 2" key="1">
    <citation type="submission" date="2019-02" db="EMBL/GenBank/DDBJ databases">
        <title>Deep-cultivation of Planctomycetes and their phenomic and genomic characterization uncovers novel biology.</title>
        <authorList>
            <person name="Wiegand S."/>
            <person name="Jogler M."/>
            <person name="Boedeker C."/>
            <person name="Pinto D."/>
            <person name="Vollmers J."/>
            <person name="Rivas-Marin E."/>
            <person name="Kohn T."/>
            <person name="Peeters S.H."/>
            <person name="Heuer A."/>
            <person name="Rast P."/>
            <person name="Oberbeckmann S."/>
            <person name="Bunk B."/>
            <person name="Jeske O."/>
            <person name="Meyerdierks A."/>
            <person name="Storesund J.E."/>
            <person name="Kallscheuer N."/>
            <person name="Luecker S."/>
            <person name="Lage O.M."/>
            <person name="Pohl T."/>
            <person name="Merkel B.J."/>
            <person name="Hornburger P."/>
            <person name="Mueller R.-W."/>
            <person name="Bruemmer F."/>
            <person name="Labrenz M."/>
            <person name="Spormann A.M."/>
            <person name="Op den Camp H."/>
            <person name="Overmann J."/>
            <person name="Amann R."/>
            <person name="Jetten M.S.M."/>
            <person name="Mascher T."/>
            <person name="Medema M.H."/>
            <person name="Devos D.P."/>
            <person name="Kaster A.-K."/>
            <person name="Ovreas L."/>
            <person name="Rohde M."/>
            <person name="Galperin M.Y."/>
            <person name="Jogler C."/>
        </authorList>
    </citation>
    <scope>NUCLEOTIDE SEQUENCE [LARGE SCALE GENOMIC DNA]</scope>
    <source>
        <strain evidence="1 2">Mal33</strain>
    </source>
</reference>
<organism evidence="1 2">
    <name type="scientific">Rosistilla oblonga</name>
    <dbReference type="NCBI Taxonomy" id="2527990"/>
    <lineage>
        <taxon>Bacteria</taxon>
        <taxon>Pseudomonadati</taxon>
        <taxon>Planctomycetota</taxon>
        <taxon>Planctomycetia</taxon>
        <taxon>Pirellulales</taxon>
        <taxon>Pirellulaceae</taxon>
        <taxon>Rosistilla</taxon>
    </lineage>
</organism>